<reference evidence="6" key="1">
    <citation type="submission" date="2017-11" db="EMBL/GenBank/DDBJ databases">
        <title>The sensing device of the deep-sea amphipod.</title>
        <authorList>
            <person name="Kobayashi H."/>
            <person name="Nagahama T."/>
            <person name="Arai W."/>
            <person name="Sasagawa Y."/>
            <person name="Umeda M."/>
            <person name="Hayashi T."/>
            <person name="Nikaido I."/>
            <person name="Watanabe H."/>
            <person name="Oguri K."/>
            <person name="Kitazato H."/>
            <person name="Fujioka K."/>
            <person name="Kido Y."/>
            <person name="Takami H."/>
        </authorList>
    </citation>
    <scope>NUCLEOTIDE SEQUENCE</scope>
    <source>
        <tissue evidence="6">Whole body</tissue>
    </source>
</reference>
<dbReference type="PANTHER" id="PTHR22603:SF66">
    <property type="entry name" value="ETHANOLAMINE KINASE"/>
    <property type="match status" value="1"/>
</dbReference>
<dbReference type="GO" id="GO:0004305">
    <property type="term" value="F:ethanolamine kinase activity"/>
    <property type="evidence" value="ECO:0007669"/>
    <property type="project" value="UniProtKB-EC"/>
</dbReference>
<protein>
    <recommendedName>
        <fullName evidence="5">ethanolamine kinase</fullName>
        <ecNumber evidence="5">2.7.1.82</ecNumber>
    </recommendedName>
</protein>
<sequence>MVLELPDVTVDGSSNTTLCNDAANVVTAIRTKWRKEDLMFQVYTEGITNKLVGVWHKDGLKDEQLLVRVYGYKTDLFIDRDAEKANIKFLHPYGCGPDLHCCFSNGLCYSFTPGVPVTPQSITQEDVCAATARQLAKMHSIPMKADQDQKPTLFTKLQRFLDLLPDFDSSERIKRVIKEGYTKTFIEQEKRSIQSVVDRLGCPIVLCHNDLLLGNVIWRQETDSINFIDFEYFAPNYQPYDIANHFCEFPGLDPVDYGRYPSEEFQRKWISRYLSHLPEQQRSLDWWVGAVAVLALASHLFWGTWSLLQAQHSHGDFDYAQYGIIRLDEYRRQKDQFLALSAKCSAE</sequence>
<dbReference type="EC" id="2.7.1.82" evidence="5"/>
<keyword evidence="6" id="KW-0808">Transferase</keyword>
<comment type="similarity">
    <text evidence="4">Belongs to the choline/ethanolamine kinase family.</text>
</comment>
<keyword evidence="2" id="KW-1208">Phospholipid metabolism</keyword>
<keyword evidence="6" id="KW-0418">Kinase</keyword>
<evidence type="ECO:0000256" key="5">
    <source>
        <dbReference type="ARBA" id="ARBA00038874"/>
    </source>
</evidence>
<comment type="pathway">
    <text evidence="3">Phospholipid metabolism; phosphatidylethanolamine biosynthesis; phosphatidylethanolamine from ethanolamine: step 1/3.</text>
</comment>
<keyword evidence="1" id="KW-0444">Lipid biosynthesis</keyword>
<evidence type="ECO:0000256" key="1">
    <source>
        <dbReference type="ARBA" id="ARBA00023209"/>
    </source>
</evidence>
<dbReference type="GO" id="GO:0005737">
    <property type="term" value="C:cytoplasm"/>
    <property type="evidence" value="ECO:0007669"/>
    <property type="project" value="TreeGrafter"/>
</dbReference>
<evidence type="ECO:0000256" key="4">
    <source>
        <dbReference type="ARBA" id="ARBA00038211"/>
    </source>
</evidence>
<evidence type="ECO:0000256" key="3">
    <source>
        <dbReference type="ARBA" id="ARBA00037883"/>
    </source>
</evidence>
<keyword evidence="1" id="KW-0594">Phospholipid biosynthesis</keyword>
<dbReference type="PANTHER" id="PTHR22603">
    <property type="entry name" value="CHOLINE/ETHANOALAMINE KINASE"/>
    <property type="match status" value="1"/>
</dbReference>
<keyword evidence="1" id="KW-0443">Lipid metabolism</keyword>
<dbReference type="GO" id="GO:0006646">
    <property type="term" value="P:phosphatidylethanolamine biosynthetic process"/>
    <property type="evidence" value="ECO:0007669"/>
    <property type="project" value="TreeGrafter"/>
</dbReference>
<proteinExistence type="evidence at transcript level"/>
<dbReference type="InterPro" id="IPR011009">
    <property type="entry name" value="Kinase-like_dom_sf"/>
</dbReference>
<dbReference type="CDD" id="cd05157">
    <property type="entry name" value="ETNK_euk"/>
    <property type="match status" value="1"/>
</dbReference>
<accession>A0A6A7G5F4</accession>
<dbReference type="Gene3D" id="3.30.200.20">
    <property type="entry name" value="Phosphorylase Kinase, domain 1"/>
    <property type="match status" value="1"/>
</dbReference>
<name>A0A6A7G5F4_9CRUS</name>
<organism evidence="6">
    <name type="scientific">Hirondellea gigas</name>
    <dbReference type="NCBI Taxonomy" id="1518452"/>
    <lineage>
        <taxon>Eukaryota</taxon>
        <taxon>Metazoa</taxon>
        <taxon>Ecdysozoa</taxon>
        <taxon>Arthropoda</taxon>
        <taxon>Crustacea</taxon>
        <taxon>Multicrustacea</taxon>
        <taxon>Malacostraca</taxon>
        <taxon>Eumalacostraca</taxon>
        <taxon>Peracarida</taxon>
        <taxon>Amphipoda</taxon>
        <taxon>Amphilochidea</taxon>
        <taxon>Lysianassida</taxon>
        <taxon>Lysianassidira</taxon>
        <taxon>Lysianassoidea</taxon>
        <taxon>Lysianassidae</taxon>
        <taxon>Hirondellea</taxon>
    </lineage>
</organism>
<dbReference type="EMBL" id="IACT01007015">
    <property type="protein sequence ID" value="LAC26136.1"/>
    <property type="molecule type" value="mRNA"/>
</dbReference>
<dbReference type="Pfam" id="PF01633">
    <property type="entry name" value="Choline_kinase"/>
    <property type="match status" value="1"/>
</dbReference>
<evidence type="ECO:0000256" key="2">
    <source>
        <dbReference type="ARBA" id="ARBA00023264"/>
    </source>
</evidence>
<dbReference type="AlphaFoldDB" id="A0A6A7G5F4"/>
<evidence type="ECO:0000313" key="6">
    <source>
        <dbReference type="EMBL" id="LAC26136.1"/>
    </source>
</evidence>
<dbReference type="SUPFAM" id="SSF56112">
    <property type="entry name" value="Protein kinase-like (PK-like)"/>
    <property type="match status" value="1"/>
</dbReference>
<dbReference type="Gene3D" id="3.90.1200.10">
    <property type="match status" value="1"/>
</dbReference>